<gene>
    <name evidence="6" type="ORF">LRS13_03525</name>
</gene>
<evidence type="ECO:0000313" key="6">
    <source>
        <dbReference type="EMBL" id="UUY04618.1"/>
    </source>
</evidence>
<keyword evidence="7" id="KW-1185">Reference proteome</keyword>
<protein>
    <submittedName>
        <fullName evidence="6">TetR/AcrR family transcriptional regulator</fullName>
    </submittedName>
</protein>
<evidence type="ECO:0000256" key="3">
    <source>
        <dbReference type="ARBA" id="ARBA00023163"/>
    </source>
</evidence>
<feature type="DNA-binding region" description="H-T-H motif" evidence="4">
    <location>
        <begin position="37"/>
        <end position="56"/>
    </location>
</feature>
<dbReference type="InterPro" id="IPR049445">
    <property type="entry name" value="TetR_SbtR-like_C"/>
</dbReference>
<keyword evidence="1" id="KW-0805">Transcription regulation</keyword>
<dbReference type="InterPro" id="IPR036271">
    <property type="entry name" value="Tet_transcr_reg_TetR-rel_C_sf"/>
</dbReference>
<dbReference type="Pfam" id="PF21597">
    <property type="entry name" value="TetR_C_43"/>
    <property type="match status" value="1"/>
</dbReference>
<name>A0ABY5PIV6_9ACTN</name>
<dbReference type="Pfam" id="PF00440">
    <property type="entry name" value="TetR_N"/>
    <property type="match status" value="1"/>
</dbReference>
<organism evidence="6 7">
    <name type="scientific">Svornostia abyssi</name>
    <dbReference type="NCBI Taxonomy" id="2898438"/>
    <lineage>
        <taxon>Bacteria</taxon>
        <taxon>Bacillati</taxon>
        <taxon>Actinomycetota</taxon>
        <taxon>Thermoleophilia</taxon>
        <taxon>Solirubrobacterales</taxon>
        <taxon>Baekduiaceae</taxon>
        <taxon>Svornostia</taxon>
    </lineage>
</organism>
<dbReference type="InterPro" id="IPR050109">
    <property type="entry name" value="HTH-type_TetR-like_transc_reg"/>
</dbReference>
<keyword evidence="2 4" id="KW-0238">DNA-binding</keyword>
<evidence type="ECO:0000256" key="2">
    <source>
        <dbReference type="ARBA" id="ARBA00023125"/>
    </source>
</evidence>
<dbReference type="PRINTS" id="PR00455">
    <property type="entry name" value="HTHTETR"/>
</dbReference>
<keyword evidence="3" id="KW-0804">Transcription</keyword>
<dbReference type="PANTHER" id="PTHR30055">
    <property type="entry name" value="HTH-TYPE TRANSCRIPTIONAL REGULATOR RUTR"/>
    <property type="match status" value="1"/>
</dbReference>
<dbReference type="Proteomes" id="UP001058860">
    <property type="component" value="Chromosome"/>
</dbReference>
<dbReference type="InterPro" id="IPR009057">
    <property type="entry name" value="Homeodomain-like_sf"/>
</dbReference>
<proteinExistence type="predicted"/>
<dbReference type="PROSITE" id="PS50977">
    <property type="entry name" value="HTH_TETR_2"/>
    <property type="match status" value="1"/>
</dbReference>
<reference evidence="7" key="1">
    <citation type="submission" date="2021-11" db="EMBL/GenBank/DDBJ databases">
        <title>Cultivation dependent microbiological survey of springs from the worlds oldest radium mine currently devoted to the extraction of radon-saturated water.</title>
        <authorList>
            <person name="Kapinusova G."/>
            <person name="Smrhova T."/>
            <person name="Strejcek M."/>
            <person name="Suman J."/>
            <person name="Jani K."/>
            <person name="Pajer P."/>
            <person name="Uhlik O."/>
        </authorList>
    </citation>
    <scope>NUCLEOTIDE SEQUENCE [LARGE SCALE GENOMIC DNA]</scope>
    <source>
        <strain evidence="7">J379</strain>
    </source>
</reference>
<sequence>MATSPAPRGLRADAERNRQRLLDAAAELFAERGLDVPLPDIAAHAGVGVATAYRRFPDRDALVDELFDQRLGVVVDMAREGLEADDAWDGFVGTVESILEHMSGNLGLKQLMMGEVRAGERQARLRAQLLPVMAELIARAQREGKLRPDIAPTDMPILNMMITAGMHLTQPTAPDHWRRMFAIVLDGLRTNRDAPTPLPAAPLDVEELPTVMSRPRF</sequence>
<feature type="domain" description="HTH tetR-type" evidence="5">
    <location>
        <begin position="15"/>
        <end position="74"/>
    </location>
</feature>
<evidence type="ECO:0000313" key="7">
    <source>
        <dbReference type="Proteomes" id="UP001058860"/>
    </source>
</evidence>
<dbReference type="SUPFAM" id="SSF46689">
    <property type="entry name" value="Homeodomain-like"/>
    <property type="match status" value="1"/>
</dbReference>
<evidence type="ECO:0000256" key="1">
    <source>
        <dbReference type="ARBA" id="ARBA00023015"/>
    </source>
</evidence>
<dbReference type="Gene3D" id="1.10.357.10">
    <property type="entry name" value="Tetracycline Repressor, domain 2"/>
    <property type="match status" value="1"/>
</dbReference>
<dbReference type="PANTHER" id="PTHR30055:SF234">
    <property type="entry name" value="HTH-TYPE TRANSCRIPTIONAL REGULATOR BETI"/>
    <property type="match status" value="1"/>
</dbReference>
<evidence type="ECO:0000259" key="5">
    <source>
        <dbReference type="PROSITE" id="PS50977"/>
    </source>
</evidence>
<dbReference type="RefSeq" id="WP_353865093.1">
    <property type="nucleotide sequence ID" value="NZ_CP088295.1"/>
</dbReference>
<evidence type="ECO:0000256" key="4">
    <source>
        <dbReference type="PROSITE-ProRule" id="PRU00335"/>
    </source>
</evidence>
<accession>A0ABY5PIV6</accession>
<dbReference type="InterPro" id="IPR001647">
    <property type="entry name" value="HTH_TetR"/>
</dbReference>
<dbReference type="EMBL" id="CP088295">
    <property type="protein sequence ID" value="UUY04618.1"/>
    <property type="molecule type" value="Genomic_DNA"/>
</dbReference>
<dbReference type="SUPFAM" id="SSF48498">
    <property type="entry name" value="Tetracyclin repressor-like, C-terminal domain"/>
    <property type="match status" value="1"/>
</dbReference>